<keyword evidence="1" id="KW-0560">Oxidoreductase</keyword>
<feature type="domain" description="Pyrroline-5-carboxylate reductase catalytic N-terminal" evidence="2">
    <location>
        <begin position="4"/>
        <end position="90"/>
    </location>
</feature>
<accession>A0A7G6YAV6</accession>
<dbReference type="PANTHER" id="PTHR14239">
    <property type="entry name" value="DUDULIN-RELATED"/>
    <property type="match status" value="1"/>
</dbReference>
<dbReference type="Gene3D" id="3.40.50.720">
    <property type="entry name" value="NAD(P)-binding Rossmann-like Domain"/>
    <property type="match status" value="1"/>
</dbReference>
<dbReference type="InterPro" id="IPR051267">
    <property type="entry name" value="STEAP_metalloreductase"/>
</dbReference>
<sequence>MTYIAIMGTGSMARALASSWTRAGHSVCIGTRTPDDERNSGLREHASVRAHEAAIREAQVVVLALPFPEIVRFASTHRELLEGKTVIDPSDPFDYQFDGALGSSELVADGLGRRSGLVAAFKDNFAEQLDVTSGDAPAVIDVRLVADDPEAIALVAGLVRDMGHHPVDCGPLHNSRLLDAAACLLTEARRRAGHSRTEPRADES</sequence>
<reference evidence="4" key="1">
    <citation type="submission" date="2019-09" db="EMBL/GenBank/DDBJ databases">
        <title>Antimicrobial potential of Antarctic Bacteria.</title>
        <authorList>
            <person name="Benaud N."/>
            <person name="Edwards R.J."/>
            <person name="Ferrari B.C."/>
        </authorList>
    </citation>
    <scope>NUCLEOTIDE SEQUENCE [LARGE SCALE GENOMIC DNA]</scope>
    <source>
        <strain evidence="4">INR9</strain>
    </source>
</reference>
<evidence type="ECO:0000313" key="4">
    <source>
        <dbReference type="Proteomes" id="UP000515511"/>
    </source>
</evidence>
<proteinExistence type="predicted"/>
<dbReference type="SUPFAM" id="SSF51735">
    <property type="entry name" value="NAD(P)-binding Rossmann-fold domains"/>
    <property type="match status" value="1"/>
</dbReference>
<dbReference type="GO" id="GO:0016491">
    <property type="term" value="F:oxidoreductase activity"/>
    <property type="evidence" value="ECO:0007669"/>
    <property type="project" value="UniProtKB-KW"/>
</dbReference>
<organism evidence="3 4">
    <name type="scientific">Leifsonia shinshuensis</name>
    <dbReference type="NCBI Taxonomy" id="150026"/>
    <lineage>
        <taxon>Bacteria</taxon>
        <taxon>Bacillati</taxon>
        <taxon>Actinomycetota</taxon>
        <taxon>Actinomycetes</taxon>
        <taxon>Micrococcales</taxon>
        <taxon>Microbacteriaceae</taxon>
        <taxon>Leifsonia</taxon>
    </lineage>
</organism>
<dbReference type="InterPro" id="IPR036291">
    <property type="entry name" value="NAD(P)-bd_dom_sf"/>
</dbReference>
<dbReference type="RefSeq" id="WP_185275091.1">
    <property type="nucleotide sequence ID" value="NZ_CP043641.1"/>
</dbReference>
<gene>
    <name evidence="3" type="ORF">F1C12_11110</name>
</gene>
<evidence type="ECO:0000259" key="2">
    <source>
        <dbReference type="Pfam" id="PF03807"/>
    </source>
</evidence>
<dbReference type="Pfam" id="PF03807">
    <property type="entry name" value="F420_oxidored"/>
    <property type="match status" value="1"/>
</dbReference>
<dbReference type="AlphaFoldDB" id="A0A7G6YAV6"/>
<evidence type="ECO:0000313" key="3">
    <source>
        <dbReference type="EMBL" id="QNE35621.1"/>
    </source>
</evidence>
<dbReference type="KEGG" id="lse:F1C12_11110"/>
<name>A0A7G6YAV6_9MICO</name>
<dbReference type="EMBL" id="CP043641">
    <property type="protein sequence ID" value="QNE35621.1"/>
    <property type="molecule type" value="Genomic_DNA"/>
</dbReference>
<dbReference type="InterPro" id="IPR028939">
    <property type="entry name" value="P5C_Rdtase_cat_N"/>
</dbReference>
<evidence type="ECO:0000256" key="1">
    <source>
        <dbReference type="ARBA" id="ARBA00023002"/>
    </source>
</evidence>
<protein>
    <submittedName>
        <fullName evidence="3">NADP oxidoreductase</fullName>
    </submittedName>
</protein>
<dbReference type="Proteomes" id="UP000515511">
    <property type="component" value="Chromosome"/>
</dbReference>